<dbReference type="HOGENOM" id="CLU_183948_0_0_1"/>
<evidence type="ECO:0000313" key="2">
    <source>
        <dbReference type="EMBL" id="ELU35757.1"/>
    </source>
</evidence>
<proteinExistence type="predicted"/>
<comment type="caution">
    <text evidence="2">The sequence shown here is derived from an EMBL/GenBank/DDBJ whole genome shotgun (WGS) entry which is preliminary data.</text>
</comment>
<feature type="region of interest" description="Disordered" evidence="1">
    <location>
        <begin position="75"/>
        <end position="96"/>
    </location>
</feature>
<evidence type="ECO:0000256" key="1">
    <source>
        <dbReference type="SAM" id="MobiDB-lite"/>
    </source>
</evidence>
<sequence>MKTPLHLLYDRPFRFISLGPMFYSKTERVHSEIEANLQFRGGSGKDQLTGYMTNEWYYTRKSETKVAMTWSIDGAAKQRSKRESAPNNPDIRCARD</sequence>
<protein>
    <submittedName>
        <fullName evidence="2">Uncharacterized protein</fullName>
    </submittedName>
</protein>
<gene>
    <name evidence="2" type="ORF">AG1IA_10213</name>
</gene>
<dbReference type="Proteomes" id="UP000011668">
    <property type="component" value="Unassembled WGS sequence"/>
</dbReference>
<reference evidence="2 3" key="1">
    <citation type="journal article" date="2013" name="Nat. Commun.">
        <title>The evolution and pathogenic mechanisms of the rice sheath blight pathogen.</title>
        <authorList>
            <person name="Zheng A."/>
            <person name="Lin R."/>
            <person name="Xu L."/>
            <person name="Qin P."/>
            <person name="Tang C."/>
            <person name="Ai P."/>
            <person name="Zhang D."/>
            <person name="Liu Y."/>
            <person name="Sun Z."/>
            <person name="Feng H."/>
            <person name="Wang Y."/>
            <person name="Chen Y."/>
            <person name="Liang X."/>
            <person name="Fu R."/>
            <person name="Li Q."/>
            <person name="Zhang J."/>
            <person name="Yu X."/>
            <person name="Xie Z."/>
            <person name="Ding L."/>
            <person name="Guan P."/>
            <person name="Tang J."/>
            <person name="Liang Y."/>
            <person name="Wang S."/>
            <person name="Deng Q."/>
            <person name="Li S."/>
            <person name="Zhu J."/>
            <person name="Wang L."/>
            <person name="Liu H."/>
            <person name="Li P."/>
        </authorList>
    </citation>
    <scope>NUCLEOTIDE SEQUENCE [LARGE SCALE GENOMIC DNA]</scope>
    <source>
        <strain evidence="3">AG-1 IA</strain>
    </source>
</reference>
<keyword evidence="3" id="KW-1185">Reference proteome</keyword>
<organism evidence="2 3">
    <name type="scientific">Thanatephorus cucumeris (strain AG1-IA)</name>
    <name type="common">Rice sheath blight fungus</name>
    <name type="synonym">Rhizoctonia solani</name>
    <dbReference type="NCBI Taxonomy" id="983506"/>
    <lineage>
        <taxon>Eukaryota</taxon>
        <taxon>Fungi</taxon>
        <taxon>Dikarya</taxon>
        <taxon>Basidiomycota</taxon>
        <taxon>Agaricomycotina</taxon>
        <taxon>Agaricomycetes</taxon>
        <taxon>Cantharellales</taxon>
        <taxon>Ceratobasidiaceae</taxon>
        <taxon>Rhizoctonia</taxon>
        <taxon>Rhizoctonia solani AG-1</taxon>
    </lineage>
</organism>
<dbReference type="EMBL" id="AFRT01005411">
    <property type="protein sequence ID" value="ELU35757.1"/>
    <property type="molecule type" value="Genomic_DNA"/>
</dbReference>
<accession>L8WGB5</accession>
<name>L8WGB5_THACA</name>
<evidence type="ECO:0000313" key="3">
    <source>
        <dbReference type="Proteomes" id="UP000011668"/>
    </source>
</evidence>
<dbReference type="AlphaFoldDB" id="L8WGB5"/>